<comment type="caution">
    <text evidence="1">The sequence shown here is derived from an EMBL/GenBank/DDBJ whole genome shotgun (WGS) entry which is preliminary data.</text>
</comment>
<name>A0A0F8XSY8_9ZZZZ</name>
<evidence type="ECO:0000313" key="1">
    <source>
        <dbReference type="EMBL" id="KKK72058.1"/>
    </source>
</evidence>
<organism evidence="1">
    <name type="scientific">marine sediment metagenome</name>
    <dbReference type="NCBI Taxonomy" id="412755"/>
    <lineage>
        <taxon>unclassified sequences</taxon>
        <taxon>metagenomes</taxon>
        <taxon>ecological metagenomes</taxon>
    </lineage>
</organism>
<gene>
    <name evidence="1" type="ORF">LCGC14_2907700</name>
</gene>
<protein>
    <submittedName>
        <fullName evidence="1">Uncharacterized protein</fullName>
    </submittedName>
</protein>
<reference evidence="1" key="1">
    <citation type="journal article" date="2015" name="Nature">
        <title>Complex archaea that bridge the gap between prokaryotes and eukaryotes.</title>
        <authorList>
            <person name="Spang A."/>
            <person name="Saw J.H."/>
            <person name="Jorgensen S.L."/>
            <person name="Zaremba-Niedzwiedzka K."/>
            <person name="Martijn J."/>
            <person name="Lind A.E."/>
            <person name="van Eijk R."/>
            <person name="Schleper C."/>
            <person name="Guy L."/>
            <person name="Ettema T.J."/>
        </authorList>
    </citation>
    <scope>NUCLEOTIDE SEQUENCE</scope>
</reference>
<proteinExistence type="predicted"/>
<dbReference type="AlphaFoldDB" id="A0A0F8XSY8"/>
<sequence>MTDKHEHYWNYENVVYDATPNKCTVRRWCSGCGLLQHSHTTGRWYASRVGPEKMFGEYPEGYDTKFTEEPTHD</sequence>
<accession>A0A0F8XSY8</accession>
<dbReference type="EMBL" id="LAZR01057444">
    <property type="protein sequence ID" value="KKK72058.1"/>
    <property type="molecule type" value="Genomic_DNA"/>
</dbReference>